<sequence length="44" mass="4871">MLQCRALLKPNFLVTTEDRAGARIPLGGRISPGFRSNMLSIKLQ</sequence>
<evidence type="ECO:0000313" key="1">
    <source>
        <dbReference type="EMBL" id="CAH1992717.1"/>
    </source>
</evidence>
<accession>A0A9P0LE22</accession>
<evidence type="ECO:0000313" key="2">
    <source>
        <dbReference type="Proteomes" id="UP001152888"/>
    </source>
</evidence>
<dbReference type="Proteomes" id="UP001152888">
    <property type="component" value="Unassembled WGS sequence"/>
</dbReference>
<proteinExistence type="predicted"/>
<name>A0A9P0LE22_ACAOB</name>
<organism evidence="1 2">
    <name type="scientific">Acanthoscelides obtectus</name>
    <name type="common">Bean weevil</name>
    <name type="synonym">Bruchus obtectus</name>
    <dbReference type="NCBI Taxonomy" id="200917"/>
    <lineage>
        <taxon>Eukaryota</taxon>
        <taxon>Metazoa</taxon>
        <taxon>Ecdysozoa</taxon>
        <taxon>Arthropoda</taxon>
        <taxon>Hexapoda</taxon>
        <taxon>Insecta</taxon>
        <taxon>Pterygota</taxon>
        <taxon>Neoptera</taxon>
        <taxon>Endopterygota</taxon>
        <taxon>Coleoptera</taxon>
        <taxon>Polyphaga</taxon>
        <taxon>Cucujiformia</taxon>
        <taxon>Chrysomeloidea</taxon>
        <taxon>Chrysomelidae</taxon>
        <taxon>Bruchinae</taxon>
        <taxon>Bruchini</taxon>
        <taxon>Acanthoscelides</taxon>
    </lineage>
</organism>
<protein>
    <submittedName>
        <fullName evidence="1">Uncharacterized protein</fullName>
    </submittedName>
</protein>
<keyword evidence="2" id="KW-1185">Reference proteome</keyword>
<reference evidence="1" key="1">
    <citation type="submission" date="2022-03" db="EMBL/GenBank/DDBJ databases">
        <authorList>
            <person name="Sayadi A."/>
        </authorList>
    </citation>
    <scope>NUCLEOTIDE SEQUENCE</scope>
</reference>
<gene>
    <name evidence="1" type="ORF">ACAOBT_LOCUS21042</name>
</gene>
<dbReference type="EMBL" id="CAKOFQ010007154">
    <property type="protein sequence ID" value="CAH1992717.1"/>
    <property type="molecule type" value="Genomic_DNA"/>
</dbReference>
<dbReference type="AlphaFoldDB" id="A0A9P0LE22"/>
<comment type="caution">
    <text evidence="1">The sequence shown here is derived from an EMBL/GenBank/DDBJ whole genome shotgun (WGS) entry which is preliminary data.</text>
</comment>